<gene>
    <name evidence="1" type="ORF">GCM10022214_30700</name>
</gene>
<comment type="caution">
    <text evidence="1">The sequence shown here is derived from an EMBL/GenBank/DDBJ whole genome shotgun (WGS) entry which is preliminary data.</text>
</comment>
<organism evidence="1 2">
    <name type="scientific">Actinomadura miaoliensis</name>
    <dbReference type="NCBI Taxonomy" id="430685"/>
    <lineage>
        <taxon>Bacteria</taxon>
        <taxon>Bacillati</taxon>
        <taxon>Actinomycetota</taxon>
        <taxon>Actinomycetes</taxon>
        <taxon>Streptosporangiales</taxon>
        <taxon>Thermomonosporaceae</taxon>
        <taxon>Actinomadura</taxon>
    </lineage>
</organism>
<dbReference type="EMBL" id="BAAAZG010000018">
    <property type="protein sequence ID" value="GAA4072445.1"/>
    <property type="molecule type" value="Genomic_DNA"/>
</dbReference>
<evidence type="ECO:0000313" key="2">
    <source>
        <dbReference type="Proteomes" id="UP001500683"/>
    </source>
</evidence>
<proteinExistence type="predicted"/>
<evidence type="ECO:0000313" key="1">
    <source>
        <dbReference type="EMBL" id="GAA4072445.1"/>
    </source>
</evidence>
<sequence>MSEELDQLDRLILSGQVLGAVRLVTELFGCSLQEAIEFHYARYTKLRETRPDEFTTSPEEYWRGVYT</sequence>
<keyword evidence="2" id="KW-1185">Reference proteome</keyword>
<dbReference type="RefSeq" id="WP_344947009.1">
    <property type="nucleotide sequence ID" value="NZ_BAAAZG010000018.1"/>
</dbReference>
<protein>
    <submittedName>
        <fullName evidence="1">Uncharacterized protein</fullName>
    </submittedName>
</protein>
<name>A0ABP7VQZ1_9ACTN</name>
<dbReference type="Proteomes" id="UP001500683">
    <property type="component" value="Unassembled WGS sequence"/>
</dbReference>
<reference evidence="2" key="1">
    <citation type="journal article" date="2019" name="Int. J. Syst. Evol. Microbiol.">
        <title>The Global Catalogue of Microorganisms (GCM) 10K type strain sequencing project: providing services to taxonomists for standard genome sequencing and annotation.</title>
        <authorList>
            <consortium name="The Broad Institute Genomics Platform"/>
            <consortium name="The Broad Institute Genome Sequencing Center for Infectious Disease"/>
            <person name="Wu L."/>
            <person name="Ma J."/>
        </authorList>
    </citation>
    <scope>NUCLEOTIDE SEQUENCE [LARGE SCALE GENOMIC DNA]</scope>
    <source>
        <strain evidence="2">JCM 16702</strain>
    </source>
</reference>
<accession>A0ABP7VQZ1</accession>